<dbReference type="CDD" id="cd05379">
    <property type="entry name" value="CAP_bacterial"/>
    <property type="match status" value="1"/>
</dbReference>
<dbReference type="InterPro" id="IPR032675">
    <property type="entry name" value="LRR_dom_sf"/>
</dbReference>
<dbReference type="PROSITE" id="PS51450">
    <property type="entry name" value="LRR"/>
    <property type="match status" value="1"/>
</dbReference>
<dbReference type="Gene3D" id="3.40.33.10">
    <property type="entry name" value="CAP"/>
    <property type="match status" value="1"/>
</dbReference>
<proteinExistence type="predicted"/>
<evidence type="ECO:0000313" key="3">
    <source>
        <dbReference type="Proteomes" id="UP001317779"/>
    </source>
</evidence>
<reference evidence="2 3" key="1">
    <citation type="submission" date="2022-12" db="EMBL/GenBank/DDBJ databases">
        <title>Microbacterium terricola strain KV-448 chromosome, complete genome.</title>
        <authorList>
            <person name="Oshima T."/>
            <person name="Moriya T."/>
            <person name="Bessho Y."/>
        </authorList>
    </citation>
    <scope>NUCLEOTIDE SEQUENCE [LARGE SCALE GENOMIC DNA]</scope>
    <source>
        <strain evidence="2 3">KV-448</strain>
    </source>
</reference>
<dbReference type="Gene3D" id="2.60.40.2700">
    <property type="match status" value="4"/>
</dbReference>
<evidence type="ECO:0000313" key="2">
    <source>
        <dbReference type="EMBL" id="BDV32109.1"/>
    </source>
</evidence>
<protein>
    <recommendedName>
        <fullName evidence="1">SCP domain-containing protein</fullName>
    </recommendedName>
</protein>
<dbReference type="RefSeq" id="WP_263797267.1">
    <property type="nucleotide sequence ID" value="NZ_AP027141.1"/>
</dbReference>
<evidence type="ECO:0000259" key="1">
    <source>
        <dbReference type="Pfam" id="PF00188"/>
    </source>
</evidence>
<feature type="domain" description="SCP" evidence="1">
    <location>
        <begin position="606"/>
        <end position="726"/>
    </location>
</feature>
<dbReference type="InterPro" id="IPR014044">
    <property type="entry name" value="CAP_dom"/>
</dbReference>
<keyword evidence="3" id="KW-1185">Reference proteome</keyword>
<dbReference type="SUPFAM" id="SSF55797">
    <property type="entry name" value="PR-1-like"/>
    <property type="match status" value="1"/>
</dbReference>
<organism evidence="2 3">
    <name type="scientific">Microbacterium terricola</name>
    <dbReference type="NCBI Taxonomy" id="344163"/>
    <lineage>
        <taxon>Bacteria</taxon>
        <taxon>Bacillati</taxon>
        <taxon>Actinomycetota</taxon>
        <taxon>Actinomycetes</taxon>
        <taxon>Micrococcales</taxon>
        <taxon>Microbacteriaceae</taxon>
        <taxon>Microbacterium</taxon>
    </lineage>
</organism>
<dbReference type="EMBL" id="AP027141">
    <property type="protein sequence ID" value="BDV32109.1"/>
    <property type="molecule type" value="Genomic_DNA"/>
</dbReference>
<dbReference type="InterPro" id="IPR035940">
    <property type="entry name" value="CAP_sf"/>
</dbReference>
<accession>A0ABM8E2V9</accession>
<gene>
    <name evidence="2" type="ORF">Microterr_27690</name>
</gene>
<dbReference type="Proteomes" id="UP001317779">
    <property type="component" value="Chromosome"/>
</dbReference>
<dbReference type="Pfam" id="PF00188">
    <property type="entry name" value="CAP"/>
    <property type="match status" value="1"/>
</dbReference>
<dbReference type="InterPro" id="IPR001611">
    <property type="entry name" value="Leu-rich_rpt"/>
</dbReference>
<sequence>MSDVRARKNGRAGRIRTLIAGLLGALLVVSGVGATAQAAATVTFTDPQLRAAVNEALGNDPDAPVDAAAAASLTELYAAYRSPAITRLGGIAALSGLHDLSLDGNAIADISPLAALTSLTTASVTGQSITLDSIETGVWQASPIRGLSGAVVAPQDPGYWGLTVDTAGKRWQATQAGYYSVPWSVTAGAVAYSGYVSQEATGDAVLPPGTVAKPTIGGPLSVGSTVTAAVVVDPNYDWQTTYAYQWLADNATIPGATAKTLAIAAAQAGARLSVRVTVSIPDYRPVTVVSDQTAKVVTAGTPTVTGTLRAGEVLTASPGTWDPPAAFAYQWLAGGTAISGANATTFTLTTAQEGKRISVRVTGTPAAGFATVTKTSAETSPVLRPLVKTPVPTISGTLAVGSTVKAVPGTWDSGATLAYQWYANGAAILGATTSKLVLTTAHKDKVLTVKVTGSKPDYIPATKTSKASLKVIFATTPKISGKIALGVKLTVTRGTWTRDTVFSYRWYASGAAIPGATKSSLTIDTPLQGKSIKVKVTGKKAGYAIVAKTSAGSAKVSLMNTSSKASVASAYKRILAPAERTSVGWTGRISTCTPGTEASRSKRATLNAVNFYRALVQLDGVRFADKWNSQAMRNSLLMAARGQITHYPSKSGKCWSQAAYDAASTSNLFIAWGYSGLSPATGARAISGYMDDSDGNNILVGHRRWILYPPTSIMGTASTNSTNTLKVIGTSTAKTFASPTWMEWPSAGYFPTQLEPQGRWSLSASSSSVDFSSAKISVKGPGGKSLKVTKYPVTDGYGPNTVSWQVAGVAAPSGSAVRSYTVTVSGIEGATASRYSYTVKIFRP</sequence>
<name>A0ABM8E2V9_9MICO</name>
<dbReference type="Gene3D" id="3.80.10.10">
    <property type="entry name" value="Ribonuclease Inhibitor"/>
    <property type="match status" value="1"/>
</dbReference>